<comment type="caution">
    <text evidence="1">The sequence shown here is derived from an EMBL/GenBank/DDBJ whole genome shotgun (WGS) entry which is preliminary data.</text>
</comment>
<reference evidence="1 2" key="1">
    <citation type="submission" date="2017-03" db="EMBL/GenBank/DDBJ databases">
        <title>Genomes of endolithic fungi from Antarctica.</title>
        <authorList>
            <person name="Coleine C."/>
            <person name="Masonjones S."/>
            <person name="Stajich J.E."/>
        </authorList>
    </citation>
    <scope>NUCLEOTIDE SEQUENCE [LARGE SCALE GENOMIC DNA]</scope>
    <source>
        <strain evidence="1 2">CCFEE 5311</strain>
    </source>
</reference>
<dbReference type="OrthoDB" id="5402392at2759"/>
<evidence type="ECO:0000313" key="2">
    <source>
        <dbReference type="Proteomes" id="UP000310066"/>
    </source>
</evidence>
<protein>
    <submittedName>
        <fullName evidence="1">Uncharacterized protein</fullName>
    </submittedName>
</protein>
<proteinExistence type="predicted"/>
<evidence type="ECO:0000313" key="1">
    <source>
        <dbReference type="EMBL" id="TKA33475.1"/>
    </source>
</evidence>
<name>A0A4U0UG86_9PEZI</name>
<accession>A0A4U0UG86</accession>
<organism evidence="1 2">
    <name type="scientific">Friedmanniomyces endolithicus</name>
    <dbReference type="NCBI Taxonomy" id="329885"/>
    <lineage>
        <taxon>Eukaryota</taxon>
        <taxon>Fungi</taxon>
        <taxon>Dikarya</taxon>
        <taxon>Ascomycota</taxon>
        <taxon>Pezizomycotina</taxon>
        <taxon>Dothideomycetes</taxon>
        <taxon>Dothideomycetidae</taxon>
        <taxon>Mycosphaerellales</taxon>
        <taxon>Teratosphaeriaceae</taxon>
        <taxon>Friedmanniomyces</taxon>
    </lineage>
</organism>
<dbReference type="AlphaFoldDB" id="A0A4U0UG86"/>
<dbReference type="Proteomes" id="UP000310066">
    <property type="component" value="Unassembled WGS sequence"/>
</dbReference>
<dbReference type="EMBL" id="NAJP01000085">
    <property type="protein sequence ID" value="TKA33475.1"/>
    <property type="molecule type" value="Genomic_DNA"/>
</dbReference>
<gene>
    <name evidence="1" type="ORF">B0A54_14652</name>
</gene>
<sequence length="315" mass="33914">MLRQREKRRQLQLIDRTYVAVTTTGAASIDGHLDDIVRQQAGDLPTLLSKPPANLSEKSNVEAQILKLKKTVLSVRRSVDALAAGNSGDRAISVPPARTGGEALGLQSALNELTGWMEQRLAVIGDADAKSQAIGVTEVSNAHAASGGVSLDDIAASYRDYLVARQRTIYTTSSTPLTFRPASFSVALENGTSTRHQLRSPANTILPYLDGLTSAKHEELCLFQESSFLRRQIAASESETQRLLARLADESHLVHPGISKARSWTTAAAEASNATKEVALQRLQNGESSTGAAAQVLQGVRNVPEYLRQSTTRSM</sequence>